<dbReference type="Pfam" id="PF13532">
    <property type="entry name" value="2OG-FeII_Oxy_2"/>
    <property type="match status" value="1"/>
</dbReference>
<dbReference type="GO" id="GO:0051213">
    <property type="term" value="F:dioxygenase activity"/>
    <property type="evidence" value="ECO:0007669"/>
    <property type="project" value="UniProtKB-KW"/>
</dbReference>
<dbReference type="PROSITE" id="PS51471">
    <property type="entry name" value="FE2OG_OXY"/>
    <property type="match status" value="1"/>
</dbReference>
<dbReference type="eggNOG" id="COG3145">
    <property type="taxonomic scope" value="Bacteria"/>
</dbReference>
<evidence type="ECO:0000256" key="8">
    <source>
        <dbReference type="ARBA" id="ARBA00023204"/>
    </source>
</evidence>
<dbReference type="AlphaFoldDB" id="A0YHA0"/>
<dbReference type="InterPro" id="IPR005123">
    <property type="entry name" value="Oxoglu/Fe-dep_dioxygenase_dom"/>
</dbReference>
<dbReference type="FunFam" id="2.60.120.590:FF:000004">
    <property type="entry name" value="DNA oxidative demethylase ALKBH2"/>
    <property type="match status" value="1"/>
</dbReference>
<dbReference type="PANTHER" id="PTHR31212:SF4">
    <property type="entry name" value="ALPHA-KETOGLUTARATE-DEPENDENT DIOXYGENASE ALKB HOMOLOG 3"/>
    <property type="match status" value="1"/>
</dbReference>
<dbReference type="InterPro" id="IPR027450">
    <property type="entry name" value="AlkB-like"/>
</dbReference>
<dbReference type="GO" id="GO:0032451">
    <property type="term" value="F:demethylase activity"/>
    <property type="evidence" value="ECO:0007669"/>
    <property type="project" value="UniProtKB-ARBA"/>
</dbReference>
<organism evidence="10 11">
    <name type="scientific">marine gamma proteobacterium HTCC2143</name>
    <dbReference type="NCBI Taxonomy" id="247633"/>
    <lineage>
        <taxon>Bacteria</taxon>
        <taxon>Pseudomonadati</taxon>
        <taxon>Pseudomonadota</taxon>
        <taxon>Gammaproteobacteria</taxon>
        <taxon>Cellvibrionales</taxon>
        <taxon>Spongiibacteraceae</taxon>
        <taxon>BD1-7 clade</taxon>
    </lineage>
</organism>
<dbReference type="GO" id="GO:0046872">
    <property type="term" value="F:metal ion binding"/>
    <property type="evidence" value="ECO:0007669"/>
    <property type="project" value="UniProtKB-KW"/>
</dbReference>
<dbReference type="SUPFAM" id="SSF51197">
    <property type="entry name" value="Clavaminate synthase-like"/>
    <property type="match status" value="1"/>
</dbReference>
<accession>A0YHA0</accession>
<feature type="domain" description="Fe2OG dioxygenase" evidence="9">
    <location>
        <begin position="101"/>
        <end position="200"/>
    </location>
</feature>
<comment type="cofactor">
    <cofactor evidence="1">
        <name>Fe(2+)</name>
        <dbReference type="ChEBI" id="CHEBI:29033"/>
    </cofactor>
</comment>
<dbReference type="InterPro" id="IPR032854">
    <property type="entry name" value="ALKBH3"/>
</dbReference>
<keyword evidence="5" id="KW-0223">Dioxygenase</keyword>
<dbReference type="Proteomes" id="UP000004931">
    <property type="component" value="Unassembled WGS sequence"/>
</dbReference>
<keyword evidence="6" id="KW-0560">Oxidoreductase</keyword>
<keyword evidence="4" id="KW-0460">Magnesium</keyword>
<evidence type="ECO:0000256" key="1">
    <source>
        <dbReference type="ARBA" id="ARBA00001954"/>
    </source>
</evidence>
<dbReference type="GO" id="GO:0016787">
    <property type="term" value="F:hydrolase activity"/>
    <property type="evidence" value="ECO:0007669"/>
    <property type="project" value="UniProtKB-ARBA"/>
</dbReference>
<dbReference type="STRING" id="247633.GP2143_06968"/>
<protein>
    <recommendedName>
        <fullName evidence="9">Fe2OG dioxygenase domain-containing protein</fullName>
    </recommendedName>
</protein>
<evidence type="ECO:0000313" key="11">
    <source>
        <dbReference type="Proteomes" id="UP000004931"/>
    </source>
</evidence>
<keyword evidence="2" id="KW-0479">Metal-binding</keyword>
<dbReference type="PANTHER" id="PTHR31212">
    <property type="entry name" value="ALPHA-KETOGLUTARATE-DEPENDENT DIOXYGENASE ALKB HOMOLOG 3"/>
    <property type="match status" value="1"/>
</dbReference>
<dbReference type="GO" id="GO:0140097">
    <property type="term" value="F:catalytic activity, acting on DNA"/>
    <property type="evidence" value="ECO:0007669"/>
    <property type="project" value="UniProtKB-ARBA"/>
</dbReference>
<reference evidence="10 11" key="1">
    <citation type="journal article" date="2010" name="J. Bacteriol.">
        <title>Genome sequence of the oligotrophic marine Gammaproteobacterium HTCC2143, isolated from the Oregon Coast.</title>
        <authorList>
            <person name="Oh H.M."/>
            <person name="Kang I."/>
            <person name="Ferriera S."/>
            <person name="Giovannoni S.J."/>
            <person name="Cho J.C."/>
        </authorList>
    </citation>
    <scope>NUCLEOTIDE SEQUENCE [LARGE SCALE GENOMIC DNA]</scope>
    <source>
        <strain evidence="10 11">HTCC2143</strain>
    </source>
</reference>
<gene>
    <name evidence="10" type="ORF">GP2143_06968</name>
</gene>
<evidence type="ECO:0000256" key="5">
    <source>
        <dbReference type="ARBA" id="ARBA00022964"/>
    </source>
</evidence>
<keyword evidence="7" id="KW-0408">Iron</keyword>
<name>A0YHA0_9GAMM</name>
<evidence type="ECO:0000256" key="2">
    <source>
        <dbReference type="ARBA" id="ARBA00022723"/>
    </source>
</evidence>
<keyword evidence="11" id="KW-1185">Reference proteome</keyword>
<evidence type="ECO:0000259" key="9">
    <source>
        <dbReference type="PROSITE" id="PS51471"/>
    </source>
</evidence>
<dbReference type="InterPro" id="IPR037151">
    <property type="entry name" value="AlkB-like_sf"/>
</dbReference>
<proteinExistence type="predicted"/>
<sequence length="206" mass="23426">MQKNLFTEQPLILDLPDADIRYYPEFIDNSAANYRALVDEINWQQDTINMYGRPVLIPRMNAWYGDANAHYGYSGLKLAPQPWTPGLLLLKTKIEKFLQTEFNSVLANYYRDANDSVAWHADDEPELGAQPVIASLSFGATRRFSLRRKSANGIAPFHIELASGSLLVMAGDTQKFWHHQVAKIKQPVAGRINLTYRFITENTHGK</sequence>
<dbReference type="Gene3D" id="2.60.120.590">
    <property type="entry name" value="Alpha-ketoglutarate-dependent dioxygenase AlkB-like"/>
    <property type="match status" value="1"/>
</dbReference>
<evidence type="ECO:0000313" key="10">
    <source>
        <dbReference type="EMBL" id="EAW29769.1"/>
    </source>
</evidence>
<keyword evidence="3" id="KW-0227">DNA damage</keyword>
<comment type="caution">
    <text evidence="10">The sequence shown here is derived from an EMBL/GenBank/DDBJ whole genome shotgun (WGS) entry which is preliminary data.</text>
</comment>
<dbReference type="GO" id="GO:0016705">
    <property type="term" value="F:oxidoreductase activity, acting on paired donors, with incorporation or reduction of molecular oxygen"/>
    <property type="evidence" value="ECO:0007669"/>
    <property type="project" value="UniProtKB-ARBA"/>
</dbReference>
<keyword evidence="8" id="KW-0234">DNA repair</keyword>
<dbReference type="OrthoDB" id="190276at2"/>
<evidence type="ECO:0000256" key="6">
    <source>
        <dbReference type="ARBA" id="ARBA00023002"/>
    </source>
</evidence>
<evidence type="ECO:0000256" key="3">
    <source>
        <dbReference type="ARBA" id="ARBA00022763"/>
    </source>
</evidence>
<evidence type="ECO:0000256" key="4">
    <source>
        <dbReference type="ARBA" id="ARBA00022842"/>
    </source>
</evidence>
<evidence type="ECO:0000256" key="7">
    <source>
        <dbReference type="ARBA" id="ARBA00023004"/>
    </source>
</evidence>
<dbReference type="GO" id="GO:0006307">
    <property type="term" value="P:DNA alkylation repair"/>
    <property type="evidence" value="ECO:0007669"/>
    <property type="project" value="InterPro"/>
</dbReference>
<dbReference type="EMBL" id="AAVT01000015">
    <property type="protein sequence ID" value="EAW29769.1"/>
    <property type="molecule type" value="Genomic_DNA"/>
</dbReference>